<evidence type="ECO:0000256" key="11">
    <source>
        <dbReference type="RuleBase" id="RU003357"/>
    </source>
</evidence>
<dbReference type="InterPro" id="IPR010917">
    <property type="entry name" value="TonB_rcpt_CS"/>
</dbReference>
<dbReference type="RefSeq" id="WP_123421706.1">
    <property type="nucleotide sequence ID" value="NZ_RJUL01000006.1"/>
</dbReference>
<dbReference type="SUPFAM" id="SSF56935">
    <property type="entry name" value="Porins"/>
    <property type="match status" value="1"/>
</dbReference>
<dbReference type="Proteomes" id="UP000268033">
    <property type="component" value="Unassembled WGS sequence"/>
</dbReference>
<dbReference type="InterPro" id="IPR000531">
    <property type="entry name" value="Beta-barrel_TonB"/>
</dbReference>
<keyword evidence="17" id="KW-1185">Reference proteome</keyword>
<feature type="signal peptide" evidence="13">
    <location>
        <begin position="1"/>
        <end position="19"/>
    </location>
</feature>
<proteinExistence type="inferred from homology"/>
<dbReference type="Pfam" id="PF00593">
    <property type="entry name" value="TonB_dep_Rec_b-barrel"/>
    <property type="match status" value="1"/>
</dbReference>
<dbReference type="InterPro" id="IPR039426">
    <property type="entry name" value="TonB-dep_rcpt-like"/>
</dbReference>
<keyword evidence="5 13" id="KW-0732">Signal</keyword>
<dbReference type="GO" id="GO:0015344">
    <property type="term" value="F:siderophore uptake transmembrane transporter activity"/>
    <property type="evidence" value="ECO:0007669"/>
    <property type="project" value="TreeGrafter"/>
</dbReference>
<sequence length="640" mass="70156">MGYAKSLVSLALLPLLAQAAPSTNDTDEHIVVLGRQAQSVDQIAAAVSVIDQSDIERSGATNLEDLLRGRAGIQVSNSGSGPVLSLRGFAPGQAGSNVLVLVDGRRLNSQSLAAPALAGVQLANIERIEILNGSAGVLYGDQAVGGVINIITKHGVDGGQVSATLGTDHHQALGASASKGFANGLYVDTNLAWDKNDNYRDHAQSRTQSAEGRVGYKTDSRHLFAELSFNQDDRDQPGPLAFSQQDRKASRPEFANDFINEITRVGRLGWEEKLDDNWQLLVDGSSSHRKRDYNQSFMDWAVDSPYQANERLNRVSPRIKGSFEHWQWLGGIDYEHGKYDDNNTSLRVHNKRDSKSAYGTGQWQQGALTLGAGLRYTKVEDNLVYAGTYDNGVNIDNHATTWSLSGQYQLSQGRVFARVDRNVRFAKLDEQGYTPAGVVGLKPQTGYSYELGWAQPGLSLSAFRLDLKDEIVFDNNAPAPAGGLFAGANVNADKSRRYGVNIHGDHSFDALTLGFDYQWLDAKYTQGSSDGHQVPWVSKHAGGVYGDYQWAATVSTRLEYQYRGPQYLLSDNLNQAGKLGGYGLWALSGQWQQGPWQVVLRADNLFDKHYADNAQYNAYGENAWYPGNGREVNLTGRYSF</sequence>
<evidence type="ECO:0000256" key="3">
    <source>
        <dbReference type="ARBA" id="ARBA00022452"/>
    </source>
</evidence>
<evidence type="ECO:0000313" key="17">
    <source>
        <dbReference type="Proteomes" id="UP000268033"/>
    </source>
</evidence>
<feature type="chain" id="PRO_5018331329" evidence="13">
    <location>
        <begin position="20"/>
        <end position="640"/>
    </location>
</feature>
<reference evidence="16 17" key="1">
    <citation type="submission" date="2018-11" db="EMBL/GenBank/DDBJ databases">
        <title>Genomic Encyclopedia of Type Strains, Phase IV (KMG-IV): sequencing the most valuable type-strain genomes for metagenomic binning, comparative biology and taxonomic classification.</title>
        <authorList>
            <person name="Goeker M."/>
        </authorList>
    </citation>
    <scope>NUCLEOTIDE SEQUENCE [LARGE SCALE GENOMIC DNA]</scope>
    <source>
        <strain evidence="16 17">DSM 21945</strain>
    </source>
</reference>
<dbReference type="InterPro" id="IPR037066">
    <property type="entry name" value="Plug_dom_sf"/>
</dbReference>
<keyword evidence="7 9" id="KW-0472">Membrane</keyword>
<evidence type="ECO:0000256" key="10">
    <source>
        <dbReference type="PROSITE-ProRule" id="PRU10144"/>
    </source>
</evidence>
<keyword evidence="3 9" id="KW-1134">Transmembrane beta strand</keyword>
<dbReference type="PANTHER" id="PTHR30069:SF27">
    <property type="entry name" value="BLL4766 PROTEIN"/>
    <property type="match status" value="1"/>
</dbReference>
<comment type="caution">
    <text evidence="16">The sequence shown here is derived from an EMBL/GenBank/DDBJ whole genome shotgun (WGS) entry which is preliminary data.</text>
</comment>
<dbReference type="STRING" id="584787.GCA_001247655_01121"/>
<protein>
    <submittedName>
        <fullName evidence="16">Iron complex outermembrane receptor protein</fullName>
    </submittedName>
</protein>
<feature type="short sequence motif" description="TonB C-terminal box" evidence="10">
    <location>
        <begin position="623"/>
        <end position="640"/>
    </location>
</feature>
<keyword evidence="8 9" id="KW-0998">Cell outer membrane</keyword>
<feature type="domain" description="TonB-dependent receptor plug" evidence="15">
    <location>
        <begin position="41"/>
        <end position="147"/>
    </location>
</feature>
<evidence type="ECO:0000313" key="16">
    <source>
        <dbReference type="EMBL" id="ROQ24765.1"/>
    </source>
</evidence>
<comment type="similarity">
    <text evidence="9 11">Belongs to the TonB-dependent receptor family.</text>
</comment>
<dbReference type="Gene3D" id="2.40.170.20">
    <property type="entry name" value="TonB-dependent receptor, beta-barrel domain"/>
    <property type="match status" value="1"/>
</dbReference>
<dbReference type="Gene3D" id="2.170.130.10">
    <property type="entry name" value="TonB-dependent receptor, plug domain"/>
    <property type="match status" value="1"/>
</dbReference>
<evidence type="ECO:0000256" key="7">
    <source>
        <dbReference type="ARBA" id="ARBA00023136"/>
    </source>
</evidence>
<keyword evidence="16" id="KW-0675">Receptor</keyword>
<evidence type="ECO:0000256" key="2">
    <source>
        <dbReference type="ARBA" id="ARBA00022448"/>
    </source>
</evidence>
<accession>A0A3N1P890</accession>
<dbReference type="PROSITE" id="PS52016">
    <property type="entry name" value="TONB_DEPENDENT_REC_3"/>
    <property type="match status" value="1"/>
</dbReference>
<dbReference type="InterPro" id="IPR012910">
    <property type="entry name" value="Plug_dom"/>
</dbReference>
<dbReference type="PANTHER" id="PTHR30069">
    <property type="entry name" value="TONB-DEPENDENT OUTER MEMBRANE RECEPTOR"/>
    <property type="match status" value="1"/>
</dbReference>
<evidence type="ECO:0000256" key="8">
    <source>
        <dbReference type="ARBA" id="ARBA00023237"/>
    </source>
</evidence>
<feature type="domain" description="TonB-dependent receptor-like beta-barrel" evidence="14">
    <location>
        <begin position="219"/>
        <end position="605"/>
    </location>
</feature>
<evidence type="ECO:0000256" key="1">
    <source>
        <dbReference type="ARBA" id="ARBA00004571"/>
    </source>
</evidence>
<organism evidence="16 17">
    <name type="scientific">Gallaecimonas pentaromativorans</name>
    <dbReference type="NCBI Taxonomy" id="584787"/>
    <lineage>
        <taxon>Bacteria</taxon>
        <taxon>Pseudomonadati</taxon>
        <taxon>Pseudomonadota</taxon>
        <taxon>Gammaproteobacteria</taxon>
        <taxon>Enterobacterales</taxon>
        <taxon>Gallaecimonadaceae</taxon>
        <taxon>Gallaecimonas</taxon>
    </lineage>
</organism>
<dbReference type="AlphaFoldDB" id="A0A3N1P890"/>
<comment type="subcellular location">
    <subcellularLocation>
        <location evidence="1 9">Cell outer membrane</location>
        <topology evidence="1 9">Multi-pass membrane protein</topology>
    </subcellularLocation>
</comment>
<evidence type="ECO:0000256" key="4">
    <source>
        <dbReference type="ARBA" id="ARBA00022692"/>
    </source>
</evidence>
<evidence type="ECO:0000259" key="14">
    <source>
        <dbReference type="Pfam" id="PF00593"/>
    </source>
</evidence>
<keyword evidence="4 9" id="KW-0812">Transmembrane</keyword>
<dbReference type="GO" id="GO:0044718">
    <property type="term" value="P:siderophore transmembrane transport"/>
    <property type="evidence" value="ECO:0007669"/>
    <property type="project" value="TreeGrafter"/>
</dbReference>
<dbReference type="GO" id="GO:0009279">
    <property type="term" value="C:cell outer membrane"/>
    <property type="evidence" value="ECO:0007669"/>
    <property type="project" value="UniProtKB-SubCell"/>
</dbReference>
<evidence type="ECO:0000259" key="15">
    <source>
        <dbReference type="Pfam" id="PF07715"/>
    </source>
</evidence>
<evidence type="ECO:0000256" key="9">
    <source>
        <dbReference type="PROSITE-ProRule" id="PRU01360"/>
    </source>
</evidence>
<keyword evidence="2 9" id="KW-0813">Transport</keyword>
<dbReference type="EMBL" id="RJUL01000006">
    <property type="protein sequence ID" value="ROQ24765.1"/>
    <property type="molecule type" value="Genomic_DNA"/>
</dbReference>
<evidence type="ECO:0000256" key="6">
    <source>
        <dbReference type="ARBA" id="ARBA00023077"/>
    </source>
</evidence>
<feature type="region of interest" description="Disordered" evidence="12">
    <location>
        <begin position="230"/>
        <end position="249"/>
    </location>
</feature>
<dbReference type="CDD" id="cd01347">
    <property type="entry name" value="ligand_gated_channel"/>
    <property type="match status" value="1"/>
</dbReference>
<dbReference type="PROSITE" id="PS01156">
    <property type="entry name" value="TONB_DEPENDENT_REC_2"/>
    <property type="match status" value="1"/>
</dbReference>
<dbReference type="InterPro" id="IPR036942">
    <property type="entry name" value="Beta-barrel_TonB_sf"/>
</dbReference>
<keyword evidence="6 11" id="KW-0798">TonB box</keyword>
<evidence type="ECO:0000256" key="13">
    <source>
        <dbReference type="SAM" id="SignalP"/>
    </source>
</evidence>
<evidence type="ECO:0000256" key="12">
    <source>
        <dbReference type="SAM" id="MobiDB-lite"/>
    </source>
</evidence>
<name>A0A3N1P890_9GAMM</name>
<gene>
    <name evidence="16" type="ORF">EDC28_10612</name>
</gene>
<evidence type="ECO:0000256" key="5">
    <source>
        <dbReference type="ARBA" id="ARBA00022729"/>
    </source>
</evidence>
<dbReference type="Pfam" id="PF07715">
    <property type="entry name" value="Plug"/>
    <property type="match status" value="1"/>
</dbReference>